<dbReference type="InterPro" id="IPR029064">
    <property type="entry name" value="Ribosomal_eL30-like_sf"/>
</dbReference>
<protein>
    <recommendedName>
        <fullName evidence="4">40S ribosomal protein S12</fullName>
    </recommendedName>
</protein>
<dbReference type="OrthoDB" id="10249311at2759"/>
<evidence type="ECO:0000256" key="1">
    <source>
        <dbReference type="ARBA" id="ARBA00005824"/>
    </source>
</evidence>
<sequence>MSDIESNGAAEEVAVEPEEEGVKDLKTAIKRVLKNALIHDGLARGLHEVAKALDSKRAQACFLAESCSEPAYKKLVEGLCKEHKIPLIEVADSKELGQWAGLCRIDNEGAARRVVGASCVAVTDFGEQSEALTFLQGHIQSLSQ</sequence>
<organism evidence="6 7">
    <name type="scientific">Eimeria acervulina</name>
    <name type="common">Coccidian parasite</name>
    <dbReference type="NCBI Taxonomy" id="5801"/>
    <lineage>
        <taxon>Eukaryota</taxon>
        <taxon>Sar</taxon>
        <taxon>Alveolata</taxon>
        <taxon>Apicomplexa</taxon>
        <taxon>Conoidasida</taxon>
        <taxon>Coccidia</taxon>
        <taxon>Eucoccidiorida</taxon>
        <taxon>Eimeriorina</taxon>
        <taxon>Eimeriidae</taxon>
        <taxon>Eimeria</taxon>
    </lineage>
</organism>
<feature type="domain" description="Ribosomal protein eL8/eL30/eS12/Gadd45" evidence="5">
    <location>
        <begin position="28"/>
        <end position="121"/>
    </location>
</feature>
<evidence type="ECO:0000256" key="2">
    <source>
        <dbReference type="ARBA" id="ARBA00022980"/>
    </source>
</evidence>
<dbReference type="Pfam" id="PF01248">
    <property type="entry name" value="Ribosomal_L7Ae"/>
    <property type="match status" value="1"/>
</dbReference>
<dbReference type="PROSITE" id="PS01189">
    <property type="entry name" value="RIBOSOMAL_S12E"/>
    <property type="match status" value="1"/>
</dbReference>
<dbReference type="GO" id="GO:0005840">
    <property type="term" value="C:ribosome"/>
    <property type="evidence" value="ECO:0007669"/>
    <property type="project" value="UniProtKB-KW"/>
</dbReference>
<dbReference type="EMBL" id="HG671556">
    <property type="protein sequence ID" value="CDI81229.1"/>
    <property type="molecule type" value="Genomic_DNA"/>
</dbReference>
<reference evidence="6" key="2">
    <citation type="submission" date="2013-10" db="EMBL/GenBank/DDBJ databases">
        <authorList>
            <person name="Aslett M."/>
        </authorList>
    </citation>
    <scope>NUCLEOTIDE SEQUENCE [LARGE SCALE GENOMIC DNA]</scope>
    <source>
        <strain evidence="6">Houghton</strain>
    </source>
</reference>
<evidence type="ECO:0000256" key="4">
    <source>
        <dbReference type="RuleBase" id="RU000670"/>
    </source>
</evidence>
<keyword evidence="3 4" id="KW-0687">Ribonucleoprotein</keyword>
<dbReference type="AlphaFoldDB" id="U6GRK9"/>
<gene>
    <name evidence="6" type="ORF">EAH_00059940</name>
</gene>
<dbReference type="InterPro" id="IPR047860">
    <property type="entry name" value="Ribosomal_eS12_CS"/>
</dbReference>
<accession>U6GRK9</accession>
<dbReference type="FunFam" id="3.30.1330.30:FF:000019">
    <property type="entry name" value="40S ribosomal protein S12"/>
    <property type="match status" value="1"/>
</dbReference>
<dbReference type="Gene3D" id="3.30.1330.30">
    <property type="match status" value="1"/>
</dbReference>
<keyword evidence="2 4" id="KW-0689">Ribosomal protein</keyword>
<proteinExistence type="inferred from homology"/>
<dbReference type="PRINTS" id="PR00972">
    <property type="entry name" value="RIBSOMALS12E"/>
</dbReference>
<comment type="similarity">
    <text evidence="1 4">Belongs to the eukaryotic ribosomal protein eS12 family.</text>
</comment>
<dbReference type="RefSeq" id="XP_013248988.1">
    <property type="nucleotide sequence ID" value="XM_013393534.1"/>
</dbReference>
<dbReference type="InterPro" id="IPR000530">
    <property type="entry name" value="Ribosomal_eS12"/>
</dbReference>
<dbReference type="VEuPathDB" id="ToxoDB:EAH_00059940"/>
<evidence type="ECO:0000259" key="5">
    <source>
        <dbReference type="Pfam" id="PF01248"/>
    </source>
</evidence>
<dbReference type="OMA" id="CAEHQIP"/>
<evidence type="ECO:0000256" key="3">
    <source>
        <dbReference type="ARBA" id="ARBA00023274"/>
    </source>
</evidence>
<keyword evidence="7" id="KW-1185">Reference proteome</keyword>
<evidence type="ECO:0000313" key="6">
    <source>
        <dbReference type="EMBL" id="CDI81229.1"/>
    </source>
</evidence>
<dbReference type="InterPro" id="IPR004038">
    <property type="entry name" value="Ribosomal_eL8/eL30/eS12/Gad45"/>
</dbReference>
<evidence type="ECO:0000313" key="7">
    <source>
        <dbReference type="Proteomes" id="UP000018050"/>
    </source>
</evidence>
<dbReference type="GO" id="GO:0006412">
    <property type="term" value="P:translation"/>
    <property type="evidence" value="ECO:0007669"/>
    <property type="project" value="InterPro"/>
</dbReference>
<dbReference type="Proteomes" id="UP000018050">
    <property type="component" value="Unassembled WGS sequence"/>
</dbReference>
<dbReference type="GeneID" id="25274064"/>
<dbReference type="GO" id="GO:1990904">
    <property type="term" value="C:ribonucleoprotein complex"/>
    <property type="evidence" value="ECO:0007669"/>
    <property type="project" value="UniProtKB-KW"/>
</dbReference>
<dbReference type="SUPFAM" id="SSF55315">
    <property type="entry name" value="L30e-like"/>
    <property type="match status" value="1"/>
</dbReference>
<reference evidence="6" key="1">
    <citation type="submission" date="2013-10" db="EMBL/GenBank/DDBJ databases">
        <title>Genomic analysis of the causative agents of coccidiosis in chickens.</title>
        <authorList>
            <person name="Reid A.J."/>
            <person name="Blake D."/>
            <person name="Billington K."/>
            <person name="Browne H."/>
            <person name="Dunn M."/>
            <person name="Hung S."/>
            <person name="Kawahara F."/>
            <person name="Miranda-Saavedra D."/>
            <person name="Mourier T."/>
            <person name="Nagra H."/>
            <person name="Otto T.D."/>
            <person name="Rawlings N."/>
            <person name="Sanchez A."/>
            <person name="Sanders M."/>
            <person name="Subramaniam C."/>
            <person name="Tay Y."/>
            <person name="Dear P."/>
            <person name="Doerig C."/>
            <person name="Gruber A."/>
            <person name="Parkinson J."/>
            <person name="Shirley M."/>
            <person name="Wan K.L."/>
            <person name="Berriman M."/>
            <person name="Tomley F."/>
            <person name="Pain A."/>
        </authorList>
    </citation>
    <scope>NUCLEOTIDE SEQUENCE [LARGE SCALE GENOMIC DNA]</scope>
    <source>
        <strain evidence="6">Houghton</strain>
    </source>
</reference>
<name>U6GRK9_EIMAC</name>
<dbReference type="GO" id="GO:0003735">
    <property type="term" value="F:structural constituent of ribosome"/>
    <property type="evidence" value="ECO:0007669"/>
    <property type="project" value="InterPro"/>
</dbReference>
<dbReference type="PANTHER" id="PTHR11843">
    <property type="entry name" value="40S RIBOSOMAL PROTEIN S12"/>
    <property type="match status" value="1"/>
</dbReference>